<keyword evidence="4" id="KW-1185">Reference proteome</keyword>
<feature type="compositionally biased region" description="Low complexity" evidence="1">
    <location>
        <begin position="8"/>
        <end position="21"/>
    </location>
</feature>
<gene>
    <name evidence="3" type="primary">SPOSA6832_01398</name>
</gene>
<evidence type="ECO:0000313" key="4">
    <source>
        <dbReference type="Proteomes" id="UP000243876"/>
    </source>
</evidence>
<dbReference type="AlphaFoldDB" id="A0A0D6EIW7"/>
<dbReference type="InterPro" id="IPR011333">
    <property type="entry name" value="SKP1/BTB/POZ_sf"/>
</dbReference>
<dbReference type="SUPFAM" id="SSF54695">
    <property type="entry name" value="POZ domain"/>
    <property type="match status" value="1"/>
</dbReference>
<dbReference type="PANTHER" id="PTHR47369">
    <property type="entry name" value="BTB/POZ DOMAIN-CONTAINING PROTEIN"/>
    <property type="match status" value="1"/>
</dbReference>
<dbReference type="OrthoDB" id="6359943at2759"/>
<dbReference type="Gene3D" id="3.30.710.10">
    <property type="entry name" value="Potassium Channel Kv1.1, Chain A"/>
    <property type="match status" value="1"/>
</dbReference>
<accession>A0A0D6EIW7</accession>
<protein>
    <submittedName>
        <fullName evidence="3">SPOSA6832_01398-mRNA-1:cds</fullName>
    </submittedName>
</protein>
<evidence type="ECO:0000313" key="3">
    <source>
        <dbReference type="EMBL" id="CEQ39846.1"/>
    </source>
</evidence>
<organism evidence="3 4">
    <name type="scientific">Sporidiobolus salmonicolor</name>
    <name type="common">Yeast-like fungus</name>
    <name type="synonym">Sporobolomyces salmonicolor</name>
    <dbReference type="NCBI Taxonomy" id="5005"/>
    <lineage>
        <taxon>Eukaryota</taxon>
        <taxon>Fungi</taxon>
        <taxon>Dikarya</taxon>
        <taxon>Basidiomycota</taxon>
        <taxon>Pucciniomycotina</taxon>
        <taxon>Microbotryomycetes</taxon>
        <taxon>Sporidiobolales</taxon>
        <taxon>Sporidiobolaceae</taxon>
        <taxon>Sporobolomyces</taxon>
    </lineage>
</organism>
<feature type="domain" description="BTB" evidence="2">
    <location>
        <begin position="54"/>
        <end position="161"/>
    </location>
</feature>
<evidence type="ECO:0000256" key="1">
    <source>
        <dbReference type="SAM" id="MobiDB-lite"/>
    </source>
</evidence>
<dbReference type="SMART" id="SM00225">
    <property type="entry name" value="BTB"/>
    <property type="match status" value="1"/>
</dbReference>
<dbReference type="InterPro" id="IPR000210">
    <property type="entry name" value="BTB/POZ_dom"/>
</dbReference>
<dbReference type="Proteomes" id="UP000243876">
    <property type="component" value="Unassembled WGS sequence"/>
</dbReference>
<name>A0A0D6EIW7_SPOSA</name>
<feature type="region of interest" description="Disordered" evidence="1">
    <location>
        <begin position="1"/>
        <end position="22"/>
    </location>
</feature>
<proteinExistence type="predicted"/>
<sequence>MGPRHRSTSSSSPIPSTSSSSAPFSRYAVLPEYSSYHAELANHLLRGYTEALFADFTLHTSYADHTQGSFSLHAVVVSRSPVLRALLQPAFAASPRPSLLLPFADPSITPQALGLVLASLYNPSVLSLLTPENAPEVLATAAFLGLDYLAALAYESCESSLRKATDPEEIDAWVRFIEREKGPAGAYPAGSSGSNSPLVLPGSPALSSDFPPSANGKTDSASTPYEAKLRIGLLDRIVRLPAEMGAFVPATAAQNQPRLVDVLKRLPFELFKAAVEDSRFSVPSDMDRCRSRLPSYFSFLPPRFLLASTDAPLPLAHRIVNFAKRVVAARKQLALSTASLASTQPGLPAVPEPDFSEVVVLGFGSGAGGPGASAVNVLRKARKPALWKIGGSTY</sequence>
<dbReference type="PANTHER" id="PTHR47369:SF2">
    <property type="entry name" value="BTB_POZ DOMAIN-CONTAINING PROTEIN 2"/>
    <property type="match status" value="1"/>
</dbReference>
<dbReference type="EMBL" id="CENE01000004">
    <property type="protein sequence ID" value="CEQ39846.1"/>
    <property type="molecule type" value="Genomic_DNA"/>
</dbReference>
<evidence type="ECO:0000259" key="2">
    <source>
        <dbReference type="SMART" id="SM00225"/>
    </source>
</evidence>
<feature type="non-terminal residue" evidence="3">
    <location>
        <position position="1"/>
    </location>
</feature>
<reference evidence="4" key="1">
    <citation type="submission" date="2015-02" db="EMBL/GenBank/DDBJ databases">
        <authorList>
            <person name="Gon?alves P."/>
        </authorList>
    </citation>
    <scope>NUCLEOTIDE SEQUENCE [LARGE SCALE GENOMIC DNA]</scope>
</reference>